<keyword evidence="3" id="KW-1185">Reference proteome</keyword>
<organism evidence="2 3">
    <name type="scientific">Bacillus chungangensis</name>
    <dbReference type="NCBI Taxonomy" id="587633"/>
    <lineage>
        <taxon>Bacteria</taxon>
        <taxon>Bacillati</taxon>
        <taxon>Bacillota</taxon>
        <taxon>Bacilli</taxon>
        <taxon>Bacillales</taxon>
        <taxon>Bacillaceae</taxon>
        <taxon>Bacillus</taxon>
    </lineage>
</organism>
<dbReference type="PANTHER" id="PTHR36180">
    <property type="entry name" value="DNA-BINDING PROTEIN-RELATED-RELATED"/>
    <property type="match status" value="1"/>
</dbReference>
<protein>
    <submittedName>
        <fullName evidence="2">Anti-repressor protein</fullName>
    </submittedName>
</protein>
<evidence type="ECO:0000313" key="3">
    <source>
        <dbReference type="Proteomes" id="UP001223586"/>
    </source>
</evidence>
<name>A0ABT9WT11_9BACI</name>
<feature type="domain" description="Bro-N" evidence="1">
    <location>
        <begin position="1"/>
        <end position="103"/>
    </location>
</feature>
<comment type="caution">
    <text evidence="2">The sequence shown here is derived from an EMBL/GenBank/DDBJ whole genome shotgun (WGS) entry which is preliminary data.</text>
</comment>
<gene>
    <name evidence="2" type="ORF">J2S08_001878</name>
</gene>
<sequence>MNQIQKIFNNKKLTVIQKNNDVLFLLKDVCEILGLGQVAGVKRRLDKDVISNHPLETAGGVQQVTFVNEDGLYDVILDSRKPEAKKFRKWVTSEVLPSIRKHGAYATPETIKNIISNPDFGIKLLETLKIERNQRLKAEQEKAAVIEQQKLDMPYTSFGKVVSNSNASINVGSFAKLMYDEHGIKLGRNKMFEWLRDKGFLIKSGREKNNPKQIYIEQGLFETTVTLISRSSGDVESLTTLITGKGQIKIAQMLINEFEVKV</sequence>
<dbReference type="SMART" id="SM01040">
    <property type="entry name" value="Bro-N"/>
    <property type="match status" value="1"/>
</dbReference>
<dbReference type="RefSeq" id="WP_307228872.1">
    <property type="nucleotide sequence ID" value="NZ_JAUSTT010000009.1"/>
</dbReference>
<dbReference type="InterPro" id="IPR005039">
    <property type="entry name" value="Ant_C"/>
</dbReference>
<dbReference type="EMBL" id="JAUSTT010000009">
    <property type="protein sequence ID" value="MDQ0176042.1"/>
    <property type="molecule type" value="Genomic_DNA"/>
</dbReference>
<proteinExistence type="predicted"/>
<dbReference type="PROSITE" id="PS51750">
    <property type="entry name" value="BRO_N"/>
    <property type="match status" value="1"/>
</dbReference>
<accession>A0ABT9WT11</accession>
<dbReference type="Pfam" id="PF02498">
    <property type="entry name" value="Bro-N"/>
    <property type="match status" value="1"/>
</dbReference>
<dbReference type="Proteomes" id="UP001223586">
    <property type="component" value="Unassembled WGS sequence"/>
</dbReference>
<dbReference type="Pfam" id="PF03374">
    <property type="entry name" value="ANT"/>
    <property type="match status" value="1"/>
</dbReference>
<evidence type="ECO:0000259" key="1">
    <source>
        <dbReference type="PROSITE" id="PS51750"/>
    </source>
</evidence>
<evidence type="ECO:0000313" key="2">
    <source>
        <dbReference type="EMBL" id="MDQ0176042.1"/>
    </source>
</evidence>
<dbReference type="PANTHER" id="PTHR36180:SF2">
    <property type="entry name" value="BRO FAMILY PROTEIN"/>
    <property type="match status" value="1"/>
</dbReference>
<dbReference type="InterPro" id="IPR003497">
    <property type="entry name" value="BRO_N_domain"/>
</dbReference>
<reference evidence="2 3" key="1">
    <citation type="submission" date="2023-07" db="EMBL/GenBank/DDBJ databases">
        <title>Genomic Encyclopedia of Type Strains, Phase IV (KMG-IV): sequencing the most valuable type-strain genomes for metagenomic binning, comparative biology and taxonomic classification.</title>
        <authorList>
            <person name="Goeker M."/>
        </authorList>
    </citation>
    <scope>NUCLEOTIDE SEQUENCE [LARGE SCALE GENOMIC DNA]</scope>
    <source>
        <strain evidence="2 3">DSM 23837</strain>
    </source>
</reference>